<dbReference type="InterPro" id="IPR002048">
    <property type="entry name" value="EF_hand_dom"/>
</dbReference>
<protein>
    <submittedName>
        <fullName evidence="7">Neuronal calcium sensor 2</fullName>
    </submittedName>
</protein>
<dbReference type="GO" id="GO:0005509">
    <property type="term" value="F:calcium ion binding"/>
    <property type="evidence" value="ECO:0007669"/>
    <property type="project" value="InterPro"/>
</dbReference>
<dbReference type="AlphaFoldDB" id="A0A3M7PY97"/>
<dbReference type="OrthoDB" id="242257at2759"/>
<dbReference type="InterPro" id="IPR011992">
    <property type="entry name" value="EF-hand-dom_pair"/>
</dbReference>
<dbReference type="PANTHER" id="PTHR23055:SF178">
    <property type="entry name" value="NEUROCALCIN HOMOLOG"/>
    <property type="match status" value="1"/>
</dbReference>
<sequence>MGLSHTKLEPIHYLKNKLGKAAFEKVTERDYDFISYQTGRDRDQVKETIDKFLETHSDGLMNKSEYCQLYQSLRQDSAEKLFLIFENVFRALGIQNPEADLISMKEFLITFCLTSLGDFRKKLEYAFELYDLNGDGALEIEEAKEAIFGIMELFRAPKEKTISEITNECMQSVKITCTVKKDDFIQGLSENKRFSNVINIFK</sequence>
<comment type="similarity">
    <text evidence="1">Belongs to the recoverin family.</text>
</comment>
<keyword evidence="4" id="KW-0677">Repeat</keyword>
<comment type="caution">
    <text evidence="7">The sequence shown here is derived from an EMBL/GenBank/DDBJ whole genome shotgun (WGS) entry which is preliminary data.</text>
</comment>
<dbReference type="SUPFAM" id="SSF47473">
    <property type="entry name" value="EF-hand"/>
    <property type="match status" value="1"/>
</dbReference>
<accession>A0A3M7PY97</accession>
<dbReference type="PANTHER" id="PTHR23055">
    <property type="entry name" value="CALCIUM BINDING PROTEINS"/>
    <property type="match status" value="1"/>
</dbReference>
<dbReference type="InterPro" id="IPR028846">
    <property type="entry name" value="Recoverin"/>
</dbReference>
<dbReference type="Gene3D" id="1.10.238.10">
    <property type="entry name" value="EF-hand"/>
    <property type="match status" value="1"/>
</dbReference>
<reference evidence="7 8" key="1">
    <citation type="journal article" date="2018" name="Sci. Rep.">
        <title>Genomic signatures of local adaptation to the degree of environmental predictability in rotifers.</title>
        <authorList>
            <person name="Franch-Gras L."/>
            <person name="Hahn C."/>
            <person name="Garcia-Roger E.M."/>
            <person name="Carmona M.J."/>
            <person name="Serra M."/>
            <person name="Gomez A."/>
        </authorList>
    </citation>
    <scope>NUCLEOTIDE SEQUENCE [LARGE SCALE GENOMIC DNA]</scope>
    <source>
        <strain evidence="7">HYR1</strain>
    </source>
</reference>
<dbReference type="PROSITE" id="PS50222">
    <property type="entry name" value="EF_HAND_2"/>
    <property type="match status" value="1"/>
</dbReference>
<evidence type="ECO:0000313" key="8">
    <source>
        <dbReference type="Proteomes" id="UP000276133"/>
    </source>
</evidence>
<organism evidence="7 8">
    <name type="scientific">Brachionus plicatilis</name>
    <name type="common">Marine rotifer</name>
    <name type="synonym">Brachionus muelleri</name>
    <dbReference type="NCBI Taxonomy" id="10195"/>
    <lineage>
        <taxon>Eukaryota</taxon>
        <taxon>Metazoa</taxon>
        <taxon>Spiralia</taxon>
        <taxon>Gnathifera</taxon>
        <taxon>Rotifera</taxon>
        <taxon>Eurotatoria</taxon>
        <taxon>Monogononta</taxon>
        <taxon>Pseudotrocha</taxon>
        <taxon>Ploima</taxon>
        <taxon>Brachionidae</taxon>
        <taxon>Brachionus</taxon>
    </lineage>
</organism>
<evidence type="ECO:0000256" key="5">
    <source>
        <dbReference type="ARBA" id="ARBA00023288"/>
    </source>
</evidence>
<keyword evidence="3" id="KW-0479">Metal-binding</keyword>
<evidence type="ECO:0000256" key="4">
    <source>
        <dbReference type="ARBA" id="ARBA00022737"/>
    </source>
</evidence>
<evidence type="ECO:0000256" key="3">
    <source>
        <dbReference type="ARBA" id="ARBA00022723"/>
    </source>
</evidence>
<evidence type="ECO:0000313" key="7">
    <source>
        <dbReference type="EMBL" id="RNA04107.1"/>
    </source>
</evidence>
<gene>
    <name evidence="7" type="ORF">BpHYR1_022852</name>
</gene>
<dbReference type="Proteomes" id="UP000276133">
    <property type="component" value="Unassembled WGS sequence"/>
</dbReference>
<evidence type="ECO:0000256" key="1">
    <source>
        <dbReference type="ARBA" id="ARBA00006049"/>
    </source>
</evidence>
<name>A0A3M7PY97_BRAPC</name>
<keyword evidence="8" id="KW-1185">Reference proteome</keyword>
<dbReference type="STRING" id="10195.A0A3M7PY97"/>
<dbReference type="EMBL" id="REGN01008238">
    <property type="protein sequence ID" value="RNA04107.1"/>
    <property type="molecule type" value="Genomic_DNA"/>
</dbReference>
<keyword evidence="5" id="KW-0449">Lipoprotein</keyword>
<proteinExistence type="inferred from homology"/>
<evidence type="ECO:0000259" key="6">
    <source>
        <dbReference type="PROSITE" id="PS50222"/>
    </source>
</evidence>
<evidence type="ECO:0000256" key="2">
    <source>
        <dbReference type="ARBA" id="ARBA00022707"/>
    </source>
</evidence>
<keyword evidence="2" id="KW-0519">Myristate</keyword>
<feature type="domain" description="EF-hand" evidence="6">
    <location>
        <begin position="118"/>
        <end position="153"/>
    </location>
</feature>